<sequence length="132" mass="15311">MTAVVCLGSISGIRALWEGRIQRHQEELKAEREKRGKLSVGEISNVWENRIQLSKLREKVFNEEGRLILRIEKEEWKTLPACLVKLQHLQEWQIHRTGLTVIPTFISNFTNLLVLDLSRNAITKIPREIGES</sequence>
<evidence type="ECO:0000313" key="1">
    <source>
        <dbReference type="EMBL" id="CAH2311595.1"/>
    </source>
</evidence>
<dbReference type="SUPFAM" id="SSF52058">
    <property type="entry name" value="L domain-like"/>
    <property type="match status" value="1"/>
</dbReference>
<dbReference type="EMBL" id="OW240919">
    <property type="protein sequence ID" value="CAH2311595.1"/>
    <property type="molecule type" value="Genomic_DNA"/>
</dbReference>
<organism evidence="1 2">
    <name type="scientific">Pelobates cultripes</name>
    <name type="common">Western spadefoot toad</name>
    <dbReference type="NCBI Taxonomy" id="61616"/>
    <lineage>
        <taxon>Eukaryota</taxon>
        <taxon>Metazoa</taxon>
        <taxon>Chordata</taxon>
        <taxon>Craniata</taxon>
        <taxon>Vertebrata</taxon>
        <taxon>Euteleostomi</taxon>
        <taxon>Amphibia</taxon>
        <taxon>Batrachia</taxon>
        <taxon>Anura</taxon>
        <taxon>Pelobatoidea</taxon>
        <taxon>Pelobatidae</taxon>
        <taxon>Pelobates</taxon>
    </lineage>
</organism>
<accession>A0AAD1WKV7</accession>
<name>A0AAD1WKV7_PELCU</name>
<proteinExistence type="predicted"/>
<dbReference type="PROSITE" id="PS51450">
    <property type="entry name" value="LRR"/>
    <property type="match status" value="1"/>
</dbReference>
<dbReference type="InterPro" id="IPR032675">
    <property type="entry name" value="LRR_dom_sf"/>
</dbReference>
<dbReference type="InterPro" id="IPR001611">
    <property type="entry name" value="Leu-rich_rpt"/>
</dbReference>
<dbReference type="Proteomes" id="UP001295444">
    <property type="component" value="Chromosome 08"/>
</dbReference>
<dbReference type="Gene3D" id="3.80.10.10">
    <property type="entry name" value="Ribonuclease Inhibitor"/>
    <property type="match status" value="1"/>
</dbReference>
<dbReference type="AlphaFoldDB" id="A0AAD1WKV7"/>
<gene>
    <name evidence="1" type="ORF">PECUL_23A007945</name>
</gene>
<keyword evidence="2" id="KW-1185">Reference proteome</keyword>
<evidence type="ECO:0000313" key="2">
    <source>
        <dbReference type="Proteomes" id="UP001295444"/>
    </source>
</evidence>
<reference evidence="1" key="1">
    <citation type="submission" date="2022-03" db="EMBL/GenBank/DDBJ databases">
        <authorList>
            <person name="Alioto T."/>
            <person name="Alioto T."/>
            <person name="Gomez Garrido J."/>
        </authorList>
    </citation>
    <scope>NUCLEOTIDE SEQUENCE</scope>
</reference>
<protein>
    <submittedName>
        <fullName evidence="1">Leucine-rich repeat-containing 39</fullName>
    </submittedName>
</protein>